<dbReference type="InterPro" id="IPR017937">
    <property type="entry name" value="Thioredoxin_CS"/>
</dbReference>
<dbReference type="PANTHER" id="PTHR45663:SF11">
    <property type="entry name" value="GEO12009P1"/>
    <property type="match status" value="1"/>
</dbReference>
<feature type="region of interest" description="Disordered" evidence="4">
    <location>
        <begin position="1"/>
        <end position="75"/>
    </location>
</feature>
<feature type="compositionally biased region" description="Acidic residues" evidence="4">
    <location>
        <begin position="1"/>
        <end position="12"/>
    </location>
</feature>
<evidence type="ECO:0000256" key="1">
    <source>
        <dbReference type="ARBA" id="ARBA00022448"/>
    </source>
</evidence>
<name>A0ABD5QY33_9EURY</name>
<dbReference type="AlphaFoldDB" id="A0ABD5QY33"/>
<evidence type="ECO:0000313" key="6">
    <source>
        <dbReference type="EMBL" id="MFC5277593.1"/>
    </source>
</evidence>
<dbReference type="Gene3D" id="3.40.30.10">
    <property type="entry name" value="Glutaredoxin"/>
    <property type="match status" value="1"/>
</dbReference>
<feature type="domain" description="Thioredoxin" evidence="5">
    <location>
        <begin position="55"/>
        <end position="170"/>
    </location>
</feature>
<dbReference type="CDD" id="cd02947">
    <property type="entry name" value="TRX_family"/>
    <property type="match status" value="1"/>
</dbReference>
<keyword evidence="2" id="KW-0249">Electron transport</keyword>
<evidence type="ECO:0000313" key="7">
    <source>
        <dbReference type="Proteomes" id="UP001596118"/>
    </source>
</evidence>
<dbReference type="EMBL" id="JBHSKY010000002">
    <property type="protein sequence ID" value="MFC5277593.1"/>
    <property type="molecule type" value="Genomic_DNA"/>
</dbReference>
<dbReference type="InterPro" id="IPR013766">
    <property type="entry name" value="Thioredoxin_domain"/>
</dbReference>
<dbReference type="RefSeq" id="WP_256410745.1">
    <property type="nucleotide sequence ID" value="NZ_JANHDM010000002.1"/>
</dbReference>
<feature type="compositionally biased region" description="Basic and acidic residues" evidence="4">
    <location>
        <begin position="13"/>
        <end position="41"/>
    </location>
</feature>
<evidence type="ECO:0000259" key="5">
    <source>
        <dbReference type="PROSITE" id="PS51352"/>
    </source>
</evidence>
<dbReference type="Pfam" id="PF00085">
    <property type="entry name" value="Thioredoxin"/>
    <property type="match status" value="1"/>
</dbReference>
<reference evidence="6 7" key="1">
    <citation type="journal article" date="2019" name="Int. J. Syst. Evol. Microbiol.">
        <title>The Global Catalogue of Microorganisms (GCM) 10K type strain sequencing project: providing services to taxonomists for standard genome sequencing and annotation.</title>
        <authorList>
            <consortium name="The Broad Institute Genomics Platform"/>
            <consortium name="The Broad Institute Genome Sequencing Center for Infectious Disease"/>
            <person name="Wu L."/>
            <person name="Ma J."/>
        </authorList>
    </citation>
    <scope>NUCLEOTIDE SEQUENCE [LARGE SCALE GENOMIC DNA]</scope>
    <source>
        <strain evidence="6 7">CGMCC 1.12124</strain>
    </source>
</reference>
<sequence>MSEADREEADETGAERDGSRSSERERIRERKRRELRERLESGADDGSAGDDRTGDRTGGTDPETPTEPVEVGGPEEFQRLVAEHDVVLVDCYADWCGPCQMMEPTVESLAAETDAVVAKVDVDGLPALAQQLGARGVPTFLVYANGEPVDRFVGAQDRTTLETAIASNAA</sequence>
<keyword evidence="1" id="KW-0813">Transport</keyword>
<protein>
    <submittedName>
        <fullName evidence="6">Thioredoxin family protein</fullName>
    </submittedName>
</protein>
<dbReference type="InterPro" id="IPR036249">
    <property type="entry name" value="Thioredoxin-like_sf"/>
</dbReference>
<dbReference type="PANTHER" id="PTHR45663">
    <property type="entry name" value="GEO12009P1"/>
    <property type="match status" value="1"/>
</dbReference>
<organism evidence="6 7">
    <name type="scientific">Halorubrum rubrum</name>
    <dbReference type="NCBI Taxonomy" id="1126240"/>
    <lineage>
        <taxon>Archaea</taxon>
        <taxon>Methanobacteriati</taxon>
        <taxon>Methanobacteriota</taxon>
        <taxon>Stenosarchaea group</taxon>
        <taxon>Halobacteria</taxon>
        <taxon>Halobacteriales</taxon>
        <taxon>Haloferacaceae</taxon>
        <taxon>Halorubrum</taxon>
    </lineage>
</organism>
<dbReference type="PROSITE" id="PS00194">
    <property type="entry name" value="THIOREDOXIN_1"/>
    <property type="match status" value="1"/>
</dbReference>
<dbReference type="SUPFAM" id="SSF52833">
    <property type="entry name" value="Thioredoxin-like"/>
    <property type="match status" value="1"/>
</dbReference>
<gene>
    <name evidence="6" type="ORF">ACFPM1_02245</name>
</gene>
<evidence type="ECO:0000256" key="2">
    <source>
        <dbReference type="ARBA" id="ARBA00022982"/>
    </source>
</evidence>
<comment type="caution">
    <text evidence="6">The sequence shown here is derived from an EMBL/GenBank/DDBJ whole genome shotgun (WGS) entry which is preliminary data.</text>
</comment>
<dbReference type="PROSITE" id="PS51352">
    <property type="entry name" value="THIOREDOXIN_2"/>
    <property type="match status" value="1"/>
</dbReference>
<keyword evidence="3" id="KW-1015">Disulfide bond</keyword>
<evidence type="ECO:0000256" key="4">
    <source>
        <dbReference type="SAM" id="MobiDB-lite"/>
    </source>
</evidence>
<dbReference type="PRINTS" id="PR00421">
    <property type="entry name" value="THIOREDOXIN"/>
</dbReference>
<proteinExistence type="predicted"/>
<evidence type="ECO:0000256" key="3">
    <source>
        <dbReference type="ARBA" id="ARBA00023157"/>
    </source>
</evidence>
<dbReference type="Proteomes" id="UP001596118">
    <property type="component" value="Unassembled WGS sequence"/>
</dbReference>
<keyword evidence="7" id="KW-1185">Reference proteome</keyword>
<accession>A0ABD5QY33</accession>
<feature type="compositionally biased region" description="Low complexity" evidence="4">
    <location>
        <begin position="59"/>
        <end position="75"/>
    </location>
</feature>